<evidence type="ECO:0000313" key="1">
    <source>
        <dbReference type="EMBL" id="APC00719.1"/>
    </source>
</evidence>
<dbReference type="AlphaFoldDB" id="A0AAC9NIF0"/>
<dbReference type="RefSeq" id="WP_011902387.1">
    <property type="nucleotide sequence ID" value="NZ_CP015016.1"/>
</dbReference>
<name>A0AAC9NIF0_9BURK</name>
<sequence length="156" mass="16512">MRLDKTTFVGLLAKIILLSFLFSETAHSQLIFAARHVIGRINQMSQEDSNNNTASQFATVIIDAPANKVYATAVNVASQNTAVTIVSQDSRNMKMNVTEGGNKASISVVPLGNASSEIMISATVTAQNPNLGTSAAVNSIMKICNQLNKVCKPGAN</sequence>
<dbReference type="GeneID" id="31480897"/>
<reference evidence="1" key="1">
    <citation type="journal article" date="2017" name="Appl. Environ. Microbiol.">
        <title>Microdiversification of a pelagic Polynucleobacter species is mainly driven by acquisition of genomic islands from a partially interspecific gene pool.</title>
        <authorList>
            <person name="Hoetzinger M."/>
            <person name="Hahn M.W."/>
            <person name="Jezberova J."/>
            <person name="Schmidt J."/>
            <person name="Koll U."/>
        </authorList>
    </citation>
    <scope>NUCLEOTIDE SEQUENCE</scope>
    <source>
        <strain evidence="1">MWH-RechtKol4</strain>
    </source>
</reference>
<accession>A0AAC9NIF0</accession>
<protein>
    <submittedName>
        <fullName evidence="1">Uncharacterized protein</fullName>
    </submittedName>
</protein>
<evidence type="ECO:0000313" key="2">
    <source>
        <dbReference type="Proteomes" id="UP000182060"/>
    </source>
</evidence>
<dbReference type="EMBL" id="CP015017">
    <property type="protein sequence ID" value="APC00719.1"/>
    <property type="molecule type" value="Genomic_DNA"/>
</dbReference>
<gene>
    <name evidence="1" type="ORF">AOC25_03295</name>
</gene>
<dbReference type="Proteomes" id="UP000182060">
    <property type="component" value="Chromosome"/>
</dbReference>
<proteinExistence type="predicted"/>
<organism evidence="1 2">
    <name type="scientific">Polynucleobacter asymbioticus</name>
    <dbReference type="NCBI Taxonomy" id="576611"/>
    <lineage>
        <taxon>Bacteria</taxon>
        <taxon>Pseudomonadati</taxon>
        <taxon>Pseudomonadota</taxon>
        <taxon>Betaproteobacteria</taxon>
        <taxon>Burkholderiales</taxon>
        <taxon>Burkholderiaceae</taxon>
        <taxon>Polynucleobacter</taxon>
    </lineage>
</organism>
<dbReference type="OMA" id="SIMKICN"/>